<evidence type="ECO:0000256" key="6">
    <source>
        <dbReference type="PROSITE-ProRule" id="PRU00169"/>
    </source>
</evidence>
<dbReference type="SMART" id="SM00448">
    <property type="entry name" value="REC"/>
    <property type="match status" value="1"/>
</dbReference>
<comment type="caution">
    <text evidence="9">The sequence shown here is derived from an EMBL/GenBank/DDBJ whole genome shotgun (WGS) entry which is preliminary data.</text>
</comment>
<feature type="domain" description="HTH araC/xylS-type" evidence="7">
    <location>
        <begin position="428"/>
        <end position="527"/>
    </location>
</feature>
<dbReference type="PANTHER" id="PTHR43280:SF28">
    <property type="entry name" value="HTH-TYPE TRANSCRIPTIONAL ACTIVATOR RHAS"/>
    <property type="match status" value="1"/>
</dbReference>
<dbReference type="Gene3D" id="1.10.10.60">
    <property type="entry name" value="Homeodomain-like"/>
    <property type="match status" value="2"/>
</dbReference>
<comment type="function">
    <text evidence="5">May play the central regulatory role in sporulation. It may be an element of the effector pathway responsible for the activation of sporulation genes in response to nutritional stress. Spo0A may act in concert with spo0H (a sigma factor) to control the expression of some genes that are critical to the sporulation process.</text>
</comment>
<evidence type="ECO:0000256" key="3">
    <source>
        <dbReference type="ARBA" id="ARBA00023125"/>
    </source>
</evidence>
<evidence type="ECO:0000259" key="7">
    <source>
        <dbReference type="PROSITE" id="PS01124"/>
    </source>
</evidence>
<feature type="modified residue" description="4-aspartylphosphate" evidence="6">
    <location>
        <position position="57"/>
    </location>
</feature>
<feature type="domain" description="Response regulatory" evidence="8">
    <location>
        <begin position="5"/>
        <end position="122"/>
    </location>
</feature>
<dbReference type="Pfam" id="PF17853">
    <property type="entry name" value="GGDEF_2"/>
    <property type="match status" value="1"/>
</dbReference>
<evidence type="ECO:0000256" key="2">
    <source>
        <dbReference type="ARBA" id="ARBA00023015"/>
    </source>
</evidence>
<dbReference type="InterPro" id="IPR041522">
    <property type="entry name" value="CdaR_GGDEF"/>
</dbReference>
<organism evidence="9 10">
    <name type="scientific">Candidatus Scybalocola faecigallinarum</name>
    <dbReference type="NCBI Taxonomy" id="2840941"/>
    <lineage>
        <taxon>Bacteria</taxon>
        <taxon>Bacillati</taxon>
        <taxon>Bacillota</taxon>
        <taxon>Clostridia</taxon>
        <taxon>Lachnospirales</taxon>
        <taxon>Lachnospiraceae</taxon>
        <taxon>Lachnospiraceae incertae sedis</taxon>
        <taxon>Candidatus Scybalocola (ex Gilroy et al. 2021)</taxon>
    </lineage>
</organism>
<gene>
    <name evidence="9" type="ORF">IAB46_14925</name>
</gene>
<dbReference type="InterPro" id="IPR018060">
    <property type="entry name" value="HTH_AraC"/>
</dbReference>
<keyword evidence="3" id="KW-0238">DNA-binding</keyword>
<dbReference type="SMART" id="SM00342">
    <property type="entry name" value="HTH_ARAC"/>
    <property type="match status" value="1"/>
</dbReference>
<dbReference type="EMBL" id="DVIT01000064">
    <property type="protein sequence ID" value="HIS48812.1"/>
    <property type="molecule type" value="Genomic_DNA"/>
</dbReference>
<evidence type="ECO:0000256" key="5">
    <source>
        <dbReference type="ARBA" id="ARBA00024867"/>
    </source>
</evidence>
<accession>A0A9D1F7V9</accession>
<keyword evidence="2" id="KW-0805">Transcription regulation</keyword>
<dbReference type="GO" id="GO:0003700">
    <property type="term" value="F:DNA-binding transcription factor activity"/>
    <property type="evidence" value="ECO:0007669"/>
    <property type="project" value="InterPro"/>
</dbReference>
<dbReference type="InterPro" id="IPR001789">
    <property type="entry name" value="Sig_transdc_resp-reg_receiver"/>
</dbReference>
<keyword evidence="6" id="KW-0597">Phosphoprotein</keyword>
<dbReference type="GO" id="GO:0000160">
    <property type="term" value="P:phosphorelay signal transduction system"/>
    <property type="evidence" value="ECO:0007669"/>
    <property type="project" value="InterPro"/>
</dbReference>
<evidence type="ECO:0000313" key="9">
    <source>
        <dbReference type="EMBL" id="HIS48812.1"/>
    </source>
</evidence>
<evidence type="ECO:0000256" key="1">
    <source>
        <dbReference type="ARBA" id="ARBA00018672"/>
    </source>
</evidence>
<dbReference type="SUPFAM" id="SSF46689">
    <property type="entry name" value="Homeodomain-like"/>
    <property type="match status" value="2"/>
</dbReference>
<dbReference type="AlphaFoldDB" id="A0A9D1F7V9"/>
<keyword evidence="4" id="KW-0804">Transcription</keyword>
<dbReference type="PROSITE" id="PS00041">
    <property type="entry name" value="HTH_ARAC_FAMILY_1"/>
    <property type="match status" value="1"/>
</dbReference>
<reference evidence="9" key="1">
    <citation type="submission" date="2020-10" db="EMBL/GenBank/DDBJ databases">
        <authorList>
            <person name="Gilroy R."/>
        </authorList>
    </citation>
    <scope>NUCLEOTIDE SEQUENCE</scope>
    <source>
        <strain evidence="9">CHK178-757</strain>
    </source>
</reference>
<protein>
    <recommendedName>
        <fullName evidence="1">Stage 0 sporulation protein A homolog</fullName>
    </recommendedName>
</protein>
<dbReference type="SUPFAM" id="SSF52172">
    <property type="entry name" value="CheY-like"/>
    <property type="match status" value="1"/>
</dbReference>
<evidence type="ECO:0000313" key="10">
    <source>
        <dbReference type="Proteomes" id="UP000823927"/>
    </source>
</evidence>
<dbReference type="CDD" id="cd17536">
    <property type="entry name" value="REC_YesN-like"/>
    <property type="match status" value="1"/>
</dbReference>
<dbReference type="InterPro" id="IPR011006">
    <property type="entry name" value="CheY-like_superfamily"/>
</dbReference>
<dbReference type="Pfam" id="PF00072">
    <property type="entry name" value="Response_reg"/>
    <property type="match status" value="1"/>
</dbReference>
<reference evidence="9" key="2">
    <citation type="journal article" date="2021" name="PeerJ">
        <title>Extensive microbial diversity within the chicken gut microbiome revealed by metagenomics and culture.</title>
        <authorList>
            <person name="Gilroy R."/>
            <person name="Ravi A."/>
            <person name="Getino M."/>
            <person name="Pursley I."/>
            <person name="Horton D.L."/>
            <person name="Alikhan N.F."/>
            <person name="Baker D."/>
            <person name="Gharbi K."/>
            <person name="Hall N."/>
            <person name="Watson M."/>
            <person name="Adriaenssens E.M."/>
            <person name="Foster-Nyarko E."/>
            <person name="Jarju S."/>
            <person name="Secka A."/>
            <person name="Antonio M."/>
            <person name="Oren A."/>
            <person name="Chaudhuri R.R."/>
            <person name="La Ragione R."/>
            <person name="Hildebrand F."/>
            <person name="Pallen M.J."/>
        </authorList>
    </citation>
    <scope>NUCLEOTIDE SEQUENCE</scope>
    <source>
        <strain evidence="9">CHK178-757</strain>
    </source>
</reference>
<dbReference type="GO" id="GO:0043565">
    <property type="term" value="F:sequence-specific DNA binding"/>
    <property type="evidence" value="ECO:0007669"/>
    <property type="project" value="InterPro"/>
</dbReference>
<dbReference type="Proteomes" id="UP000823927">
    <property type="component" value="Unassembled WGS sequence"/>
</dbReference>
<dbReference type="Gene3D" id="3.40.50.2300">
    <property type="match status" value="1"/>
</dbReference>
<evidence type="ECO:0000259" key="8">
    <source>
        <dbReference type="PROSITE" id="PS50110"/>
    </source>
</evidence>
<dbReference type="PROSITE" id="PS50110">
    <property type="entry name" value="RESPONSE_REGULATORY"/>
    <property type="match status" value="1"/>
</dbReference>
<dbReference type="InterPro" id="IPR018062">
    <property type="entry name" value="HTH_AraC-typ_CS"/>
</dbReference>
<dbReference type="Pfam" id="PF12833">
    <property type="entry name" value="HTH_18"/>
    <property type="match status" value="1"/>
</dbReference>
<dbReference type="InterPro" id="IPR009057">
    <property type="entry name" value="Homeodomain-like_sf"/>
</dbReference>
<sequence length="530" mass="61149">MKLLKLVIVDGEPILLSGLLNTYDWAGMGFKVVGSAQSGEQAIQVIKAVRPHVVLTDIRMKQITGLMVMEEIQKLDIECLFIVLSAYRDFDYAQQACDLGAYAYLLKPIEDEKLQETMQSAYKTCIQRMEHEAKFESWEKLLLKDQNSFLQVVVYKYVQNRIPEAKVEDVFRTLGDMPGNDDRFITVCVDIDLAYKITNSLDYEASRFALMERLEDTLGKKYFFWRVDRQDENTAFIIQTRDKNAVRTLKAMLEHVKKDEQSPVVAAISKPYKGISGIKKSYMEAQHLFGMASISGASAFTVAEDLEIQVPEGSGDEMDDKVINAVRRNSMKALKDAFIQMIYSLPREEERQCQYLHRMMLKTEFMLRDSYGLTEEIQEKFRNYYYNLQSLNGAKTVDVCYKILCDTIEVRLSQAQQDETKYFKEYMSEAVAYIQEHLQDEELSIVSVASHIYLNPVYFGRVFKNTFQMTFKQYLLKQRMEKAKTLLLEGSGSIGSICDAVGIHNPSYFSHLFKQYTGMLPSEYKKEHEG</sequence>
<proteinExistence type="predicted"/>
<dbReference type="PROSITE" id="PS01124">
    <property type="entry name" value="HTH_ARAC_FAMILY_2"/>
    <property type="match status" value="1"/>
</dbReference>
<dbReference type="PANTHER" id="PTHR43280">
    <property type="entry name" value="ARAC-FAMILY TRANSCRIPTIONAL REGULATOR"/>
    <property type="match status" value="1"/>
</dbReference>
<evidence type="ECO:0000256" key="4">
    <source>
        <dbReference type="ARBA" id="ARBA00023163"/>
    </source>
</evidence>
<name>A0A9D1F7V9_9FIRM</name>